<proteinExistence type="predicted"/>
<dbReference type="AlphaFoldDB" id="A0A9Y2IBV2"/>
<evidence type="ECO:0000259" key="5">
    <source>
        <dbReference type="PROSITE" id="PS50893"/>
    </source>
</evidence>
<evidence type="ECO:0000256" key="2">
    <source>
        <dbReference type="ARBA" id="ARBA00022737"/>
    </source>
</evidence>
<name>A0A9Y2IBV2_9PSEU</name>
<keyword evidence="3" id="KW-0547">Nucleotide-binding</keyword>
<dbReference type="SUPFAM" id="SSF52540">
    <property type="entry name" value="P-loop containing nucleoside triphosphate hydrolases"/>
    <property type="match status" value="2"/>
</dbReference>
<dbReference type="SMART" id="SM00382">
    <property type="entry name" value="AAA"/>
    <property type="match status" value="2"/>
</dbReference>
<protein>
    <submittedName>
        <fullName evidence="6">Sugar ABC transporter ATP-binding protein</fullName>
    </submittedName>
</protein>
<feature type="domain" description="ABC transporter" evidence="5">
    <location>
        <begin position="257"/>
        <end position="496"/>
    </location>
</feature>
<dbReference type="PANTHER" id="PTHR43790:SF9">
    <property type="entry name" value="GALACTOFURANOSE TRANSPORTER ATP-BINDING PROTEIN YTFR"/>
    <property type="match status" value="1"/>
</dbReference>
<gene>
    <name evidence="6" type="ORF">QRX50_37465</name>
</gene>
<evidence type="ECO:0000313" key="7">
    <source>
        <dbReference type="Proteomes" id="UP001236014"/>
    </source>
</evidence>
<evidence type="ECO:0000256" key="1">
    <source>
        <dbReference type="ARBA" id="ARBA00022448"/>
    </source>
</evidence>
<dbReference type="Pfam" id="PF00005">
    <property type="entry name" value="ABC_tran"/>
    <property type="match status" value="2"/>
</dbReference>
<feature type="domain" description="ABC transporter" evidence="5">
    <location>
        <begin position="10"/>
        <end position="245"/>
    </location>
</feature>
<dbReference type="GO" id="GO:0016887">
    <property type="term" value="F:ATP hydrolysis activity"/>
    <property type="evidence" value="ECO:0007669"/>
    <property type="project" value="InterPro"/>
</dbReference>
<keyword evidence="4 6" id="KW-0067">ATP-binding</keyword>
<dbReference type="CDD" id="cd03216">
    <property type="entry name" value="ABC_Carb_Monos_I"/>
    <property type="match status" value="1"/>
</dbReference>
<dbReference type="KEGG" id="acab:QRX50_37465"/>
<dbReference type="InterPro" id="IPR003593">
    <property type="entry name" value="AAA+_ATPase"/>
</dbReference>
<organism evidence="6 7">
    <name type="scientific">Amycolatopsis carbonis</name>
    <dbReference type="NCBI Taxonomy" id="715471"/>
    <lineage>
        <taxon>Bacteria</taxon>
        <taxon>Bacillati</taxon>
        <taxon>Actinomycetota</taxon>
        <taxon>Actinomycetes</taxon>
        <taxon>Pseudonocardiales</taxon>
        <taxon>Pseudonocardiaceae</taxon>
        <taxon>Amycolatopsis</taxon>
    </lineage>
</organism>
<reference evidence="6 7" key="1">
    <citation type="submission" date="2023-06" db="EMBL/GenBank/DDBJ databases">
        <authorList>
            <person name="Oyuntsetseg B."/>
            <person name="Kim S.B."/>
        </authorList>
    </citation>
    <scope>NUCLEOTIDE SEQUENCE [LARGE SCALE GENOMIC DNA]</scope>
    <source>
        <strain evidence="6 7">2-15</strain>
    </source>
</reference>
<accession>A0A9Y2IBV2</accession>
<dbReference type="CDD" id="cd03215">
    <property type="entry name" value="ABC_Carb_Monos_II"/>
    <property type="match status" value="1"/>
</dbReference>
<dbReference type="InterPro" id="IPR003439">
    <property type="entry name" value="ABC_transporter-like_ATP-bd"/>
</dbReference>
<dbReference type="EMBL" id="CP127294">
    <property type="protein sequence ID" value="WIX77054.1"/>
    <property type="molecule type" value="Genomic_DNA"/>
</dbReference>
<evidence type="ECO:0000256" key="3">
    <source>
        <dbReference type="ARBA" id="ARBA00022741"/>
    </source>
</evidence>
<evidence type="ECO:0000313" key="6">
    <source>
        <dbReference type="EMBL" id="WIX77054.1"/>
    </source>
</evidence>
<dbReference type="GO" id="GO:0005524">
    <property type="term" value="F:ATP binding"/>
    <property type="evidence" value="ECO:0007669"/>
    <property type="project" value="UniProtKB-KW"/>
</dbReference>
<keyword evidence="1" id="KW-0813">Transport</keyword>
<keyword evidence="2" id="KW-0677">Repeat</keyword>
<dbReference type="InterPro" id="IPR017871">
    <property type="entry name" value="ABC_transporter-like_CS"/>
</dbReference>
<keyword evidence="7" id="KW-1185">Reference proteome</keyword>
<dbReference type="Proteomes" id="UP001236014">
    <property type="component" value="Chromosome"/>
</dbReference>
<dbReference type="Gene3D" id="3.40.50.300">
    <property type="entry name" value="P-loop containing nucleotide triphosphate hydrolases"/>
    <property type="match status" value="2"/>
</dbReference>
<dbReference type="InterPro" id="IPR050107">
    <property type="entry name" value="ABC_carbohydrate_import_ATPase"/>
</dbReference>
<dbReference type="PROSITE" id="PS00211">
    <property type="entry name" value="ABC_TRANSPORTER_1"/>
    <property type="match status" value="1"/>
</dbReference>
<dbReference type="PROSITE" id="PS50893">
    <property type="entry name" value="ABC_TRANSPORTER_2"/>
    <property type="match status" value="2"/>
</dbReference>
<evidence type="ECO:0000256" key="4">
    <source>
        <dbReference type="ARBA" id="ARBA00022840"/>
    </source>
</evidence>
<sequence>MRSDEPVPVVEFLGVSKSYPGIRALHEVSLTLAPGTVTALAGENGAGKSTFIKLLSGAEAADSGRILLRGHDVPTTPGAVIDAGVSVIYQELTDVPDMSLLDNLVLGRQPARLGVVRRGAAKRAARAALDRVGLADLPLDRPVRQLSLAQRQLTEIARCLARDASVLVFDEPTSALSESDAQGLLATITSLREQGMAILYVSHHLDELFEIADTIAVLRDGELVGVGPVGEWDEAKLVRAMLAKDMAHAYPWRDRPVGADRLQVRELDAPGVKRATLQVKSGEIVGLVGLAGAGRTELLKALAGLSVRSRGNVEVDGHPLPARAHDVVRHGVVYAPEDRKAEGLVLDASVVDNLSYGVYRSFARAGWLRRGRQERLAREAIAGFGVKTRDARQPAGKLSGGNQQKIVLARAAAHTPKVLLLDDPTRGVDVGAKAGIHEHVLTLAESGAAVLLTSSDTDEVLAMADRVYVLRAGRVVGELRRAEFDRERVLQLAAAG</sequence>
<dbReference type="PANTHER" id="PTHR43790">
    <property type="entry name" value="CARBOHYDRATE TRANSPORT ATP-BINDING PROTEIN MG119-RELATED"/>
    <property type="match status" value="1"/>
</dbReference>
<dbReference type="RefSeq" id="WP_285967796.1">
    <property type="nucleotide sequence ID" value="NZ_CP127294.1"/>
</dbReference>
<dbReference type="InterPro" id="IPR027417">
    <property type="entry name" value="P-loop_NTPase"/>
</dbReference>